<organism evidence="2 3">
    <name type="scientific">Anopheles atroparvus</name>
    <name type="common">European mosquito</name>
    <dbReference type="NCBI Taxonomy" id="41427"/>
    <lineage>
        <taxon>Eukaryota</taxon>
        <taxon>Metazoa</taxon>
        <taxon>Ecdysozoa</taxon>
        <taxon>Arthropoda</taxon>
        <taxon>Hexapoda</taxon>
        <taxon>Insecta</taxon>
        <taxon>Pterygota</taxon>
        <taxon>Neoptera</taxon>
        <taxon>Endopterygota</taxon>
        <taxon>Diptera</taxon>
        <taxon>Nematocera</taxon>
        <taxon>Culicoidea</taxon>
        <taxon>Culicidae</taxon>
        <taxon>Anophelinae</taxon>
        <taxon>Anopheles</taxon>
    </lineage>
</organism>
<dbReference type="Proteomes" id="UP000075880">
    <property type="component" value="Unassembled WGS sequence"/>
</dbReference>
<accession>A0AAG5DG64</accession>
<dbReference type="AlphaFoldDB" id="A0AAG5DG64"/>
<reference evidence="2" key="1">
    <citation type="submission" date="2024-04" db="UniProtKB">
        <authorList>
            <consortium name="EnsemblMetazoa"/>
        </authorList>
    </citation>
    <scope>IDENTIFICATION</scope>
    <source>
        <strain evidence="2">EBRO</strain>
    </source>
</reference>
<evidence type="ECO:0000313" key="2">
    <source>
        <dbReference type="EnsemblMetazoa" id="ENSAATROPP009718"/>
    </source>
</evidence>
<feature type="compositionally biased region" description="Low complexity" evidence="1">
    <location>
        <begin position="224"/>
        <end position="243"/>
    </location>
</feature>
<protein>
    <submittedName>
        <fullName evidence="2">Uncharacterized protein</fullName>
    </submittedName>
</protein>
<proteinExistence type="predicted"/>
<feature type="region of interest" description="Disordered" evidence="1">
    <location>
        <begin position="216"/>
        <end position="247"/>
    </location>
</feature>
<keyword evidence="3" id="KW-1185">Reference proteome</keyword>
<evidence type="ECO:0000256" key="1">
    <source>
        <dbReference type="SAM" id="MobiDB-lite"/>
    </source>
</evidence>
<sequence length="286" mass="30558">MYNLIYFPHLSIEQSENVEQEKNKALACRTGQKSGWRFTGQSGLSGQDDLVPLVGVDGRGGSGVHRRVAADVGRLQWGGVGQSRGFGVGVGGRSLDIGGLRGGIDDRGGSLNVGGLRGSIDDRGSSLDISGLRGSVHDRGGGLDVGRLLDRRRHDGLLNGWGVHRLGDLLVVVLGEALVRVAGRDGLLDRADVRHRGLLYDALLVGDLLLRHQGRGGRHDGRVGQRAGVDDVSSWSSGSNSENSEQHHQSEHFGIVLCVRFSFTRVVKTHERSVLFALAAGRSNVD</sequence>
<dbReference type="EnsemblMetazoa" id="ENSAATROPT010770">
    <property type="protein sequence ID" value="ENSAATROPP009718"/>
    <property type="gene ID" value="ENSAATROPG008760"/>
</dbReference>
<evidence type="ECO:0000313" key="3">
    <source>
        <dbReference type="Proteomes" id="UP000075880"/>
    </source>
</evidence>
<name>A0AAG5DG64_ANOAO</name>